<evidence type="ECO:0000256" key="1">
    <source>
        <dbReference type="SAM" id="MobiDB-lite"/>
    </source>
</evidence>
<organism evidence="2 3">
    <name type="scientific">Xylaria hypoxylon</name>
    <dbReference type="NCBI Taxonomy" id="37992"/>
    <lineage>
        <taxon>Eukaryota</taxon>
        <taxon>Fungi</taxon>
        <taxon>Dikarya</taxon>
        <taxon>Ascomycota</taxon>
        <taxon>Pezizomycotina</taxon>
        <taxon>Sordariomycetes</taxon>
        <taxon>Xylariomycetidae</taxon>
        <taxon>Xylariales</taxon>
        <taxon>Xylariaceae</taxon>
        <taxon>Xylaria</taxon>
    </lineage>
</organism>
<dbReference type="OrthoDB" id="4735764at2759"/>
<reference evidence="2 3" key="1">
    <citation type="submission" date="2019-03" db="EMBL/GenBank/DDBJ databases">
        <title>Draft genome sequence of Xylaria hypoxylon DSM 108379, a ubiquitous saprotrophic-parasitic fungi on hardwood.</title>
        <authorList>
            <person name="Buettner E."/>
            <person name="Leonhardt S."/>
            <person name="Gebauer A.M."/>
            <person name="Liers C."/>
            <person name="Hofrichter M."/>
            <person name="Kellner H."/>
        </authorList>
    </citation>
    <scope>NUCLEOTIDE SEQUENCE [LARGE SCALE GENOMIC DNA]</scope>
    <source>
        <strain evidence="2 3">DSM 108379</strain>
    </source>
</reference>
<sequence length="376" mass="43417">MSNKAPVWEIMRRRPTTLVSVTYGTDGQLHQNVISGPKLAFLCLFEEGLYILHGNRGLQIASTCDRRKCYITQVCHCAEQQQCIYANINTTIAETRKEHNHTQQLVRRYGQGCVLSRLHLYEAADEIRSLRLCFLAHPRTLSWGSVFDSFAFHFDSELEEHYASIRSYAFPAHTWQTPGKGVKECPQGFIELIKDTWKEFLDCGGHSFKPAIPLPEREDNKRHTNDKDVDDTSEWDDADVPLHGRNHTSMNRHKKLPVPEDNFDFDLIDDLIEEEFPRLKKTLQKPRQAKESKKKHRTLRRKFATKYKVKSDSNCTKVAKTLDEGPPVPVIIPPKNMLIGRGLEGCSFGTQRDFVKYEESWRPYRTTVDIRVALPC</sequence>
<keyword evidence="3" id="KW-1185">Reference proteome</keyword>
<protein>
    <submittedName>
        <fullName evidence="2">Uncharacterized protein</fullName>
    </submittedName>
</protein>
<name>A0A4Z0Z7C4_9PEZI</name>
<dbReference type="Proteomes" id="UP000297716">
    <property type="component" value="Unassembled WGS sequence"/>
</dbReference>
<dbReference type="AlphaFoldDB" id="A0A4Z0Z7C4"/>
<evidence type="ECO:0000313" key="3">
    <source>
        <dbReference type="Proteomes" id="UP000297716"/>
    </source>
</evidence>
<accession>A0A4Z0Z7C4</accession>
<comment type="caution">
    <text evidence="2">The sequence shown here is derived from an EMBL/GenBank/DDBJ whole genome shotgun (WGS) entry which is preliminary data.</text>
</comment>
<evidence type="ECO:0000313" key="2">
    <source>
        <dbReference type="EMBL" id="TGJ87385.1"/>
    </source>
</evidence>
<feature type="compositionally biased region" description="Basic residues" evidence="1">
    <location>
        <begin position="244"/>
        <end position="253"/>
    </location>
</feature>
<feature type="compositionally biased region" description="Acidic residues" evidence="1">
    <location>
        <begin position="228"/>
        <end position="239"/>
    </location>
</feature>
<feature type="region of interest" description="Disordered" evidence="1">
    <location>
        <begin position="212"/>
        <end position="253"/>
    </location>
</feature>
<gene>
    <name evidence="2" type="ORF">E0Z10_g1382</name>
</gene>
<proteinExistence type="predicted"/>
<dbReference type="EMBL" id="SKBN01000014">
    <property type="protein sequence ID" value="TGJ87385.1"/>
    <property type="molecule type" value="Genomic_DNA"/>
</dbReference>
<feature type="compositionally biased region" description="Basic and acidic residues" evidence="1">
    <location>
        <begin position="215"/>
        <end position="227"/>
    </location>
</feature>